<gene>
    <name evidence="2" type="ORF">BT96DRAFT_402126</name>
</gene>
<reference evidence="2" key="1">
    <citation type="journal article" date="2019" name="Environ. Microbiol.">
        <title>Fungal ecological strategies reflected in gene transcription - a case study of two litter decomposers.</title>
        <authorList>
            <person name="Barbi F."/>
            <person name="Kohler A."/>
            <person name="Barry K."/>
            <person name="Baskaran P."/>
            <person name="Daum C."/>
            <person name="Fauchery L."/>
            <person name="Ihrmark K."/>
            <person name="Kuo A."/>
            <person name="LaButti K."/>
            <person name="Lipzen A."/>
            <person name="Morin E."/>
            <person name="Grigoriev I.V."/>
            <person name="Henrissat B."/>
            <person name="Lindahl B."/>
            <person name="Martin F."/>
        </authorList>
    </citation>
    <scope>NUCLEOTIDE SEQUENCE</scope>
    <source>
        <strain evidence="2">JB14</strain>
    </source>
</reference>
<dbReference type="AlphaFoldDB" id="A0A6A4GU74"/>
<evidence type="ECO:0000313" key="3">
    <source>
        <dbReference type="Proteomes" id="UP000799118"/>
    </source>
</evidence>
<evidence type="ECO:0000259" key="1">
    <source>
        <dbReference type="Pfam" id="PF12697"/>
    </source>
</evidence>
<dbReference type="SUPFAM" id="SSF53474">
    <property type="entry name" value="alpha/beta-Hydrolases"/>
    <property type="match status" value="1"/>
</dbReference>
<organism evidence="2 3">
    <name type="scientific">Gymnopus androsaceus JB14</name>
    <dbReference type="NCBI Taxonomy" id="1447944"/>
    <lineage>
        <taxon>Eukaryota</taxon>
        <taxon>Fungi</taxon>
        <taxon>Dikarya</taxon>
        <taxon>Basidiomycota</taxon>
        <taxon>Agaricomycotina</taxon>
        <taxon>Agaricomycetes</taxon>
        <taxon>Agaricomycetidae</taxon>
        <taxon>Agaricales</taxon>
        <taxon>Marasmiineae</taxon>
        <taxon>Omphalotaceae</taxon>
        <taxon>Gymnopus</taxon>
    </lineage>
</organism>
<accession>A0A6A4GU74</accession>
<dbReference type="InterPro" id="IPR029058">
    <property type="entry name" value="AB_hydrolase_fold"/>
</dbReference>
<dbReference type="Pfam" id="PF12697">
    <property type="entry name" value="Abhydrolase_6"/>
    <property type="match status" value="1"/>
</dbReference>
<dbReference type="InterPro" id="IPR000073">
    <property type="entry name" value="AB_hydrolase_1"/>
</dbReference>
<name>A0A6A4GU74_9AGAR</name>
<evidence type="ECO:0000313" key="2">
    <source>
        <dbReference type="EMBL" id="KAE9389359.1"/>
    </source>
</evidence>
<proteinExistence type="predicted"/>
<sequence length="359" mass="40555">MYNTGEIVVDEASNTVLSFIDSGAPSDSYETIILVHGNSFNNAIFKRLISLSTNYNIRIVALNRRGYAGSTPYTSFEKSIFSDEQAHSNEAKHQFLEQRGVEILRFIDAFIQQFNLPAISHSEGKQVGGVALLGWSLGIVFTLAAIANVDSKLISDETRERLGSHLRTHILLEPAVITIGSNLPDDFWTPAGDPRIPASARVPLFLHLITCYYDYSKETILACDKASVFSTVAPSPLRIPTLFNFTDEEREEIVTPLPQDMRFSHVLQDPLRKWYSKACYDEELRSSTALKNMKVWHILGDSSYPFIWPAYWLVQEDDLRAGNGESGKFVQFKVMQGCNHFMHWDEPDKTMATLRDVFS</sequence>
<dbReference type="EMBL" id="ML769700">
    <property type="protein sequence ID" value="KAE9389359.1"/>
    <property type="molecule type" value="Genomic_DNA"/>
</dbReference>
<keyword evidence="3" id="KW-1185">Reference proteome</keyword>
<dbReference type="Proteomes" id="UP000799118">
    <property type="component" value="Unassembled WGS sequence"/>
</dbReference>
<dbReference type="Gene3D" id="3.40.50.1820">
    <property type="entry name" value="alpha/beta hydrolase"/>
    <property type="match status" value="1"/>
</dbReference>
<feature type="domain" description="AB hydrolase-1" evidence="1">
    <location>
        <begin position="32"/>
        <end position="350"/>
    </location>
</feature>
<dbReference type="OrthoDB" id="3466517at2759"/>
<protein>
    <recommendedName>
        <fullName evidence="1">AB hydrolase-1 domain-containing protein</fullName>
    </recommendedName>
</protein>